<comment type="similarity">
    <text evidence="1">Belongs to the initiator RepB protein family.</text>
</comment>
<dbReference type="SUPFAM" id="SSF46785">
    <property type="entry name" value="Winged helix' DNA-binding domain"/>
    <property type="match status" value="2"/>
</dbReference>
<dbReference type="Proteomes" id="UP000002287">
    <property type="component" value="Plasmid pBVIE05"/>
</dbReference>
<dbReference type="InterPro" id="IPR000525">
    <property type="entry name" value="Initiator_Rep_WH1"/>
</dbReference>
<sequence length="402" mass="45347">MGKVIKSKASAVDTRSPELAKLDERELRKHVATIHVSGSLSLVERKIVNVLLLHAYDDLLTKREHTMSVRFLCEAIGWDSSNDHKKLAEAAENIMRNIVTVNMFSDGSEEWKKTALVSSVGVKNGRVTYAYIEWLAERLARPEVFAAIDIKIQRRFKSGYALALYENCIRFKGVGQTRYAPVDTWKEILGATGKMYEEYRHFSNHVLKTAIKEINDVADIDVDLRVKKDGRRIVEIQFGVKEKAQAELPFEGDPKEEQTREELQRIGIGANTIKRILAKNPSRAWLAAKVTRERETAGKIKDSAAGYFMSIFESDSVLELPAEPPKPEQKEPARPSAEELEKDRKADAARKATAALTEEKRAELRAAYIANNPDAAYNEETGRWNKAAHTTGYRAFERAQSV</sequence>
<protein>
    <submittedName>
        <fullName evidence="4">Initiator RepB protein</fullName>
    </submittedName>
</protein>
<dbReference type="AlphaFoldDB" id="A4JWE3"/>
<dbReference type="GO" id="GO:0006270">
    <property type="term" value="P:DNA replication initiation"/>
    <property type="evidence" value="ECO:0007669"/>
    <property type="project" value="InterPro"/>
</dbReference>
<proteinExistence type="inferred from homology"/>
<evidence type="ECO:0000313" key="5">
    <source>
        <dbReference type="Proteomes" id="UP000002287"/>
    </source>
</evidence>
<feature type="region of interest" description="Disordered" evidence="2">
    <location>
        <begin position="320"/>
        <end position="356"/>
    </location>
</feature>
<keyword evidence="4" id="KW-0614">Plasmid</keyword>
<geneLocation type="plasmid" evidence="4 5">
    <name>pBVIE05</name>
</geneLocation>
<name>A4JWE3_BURVG</name>
<evidence type="ECO:0000313" key="4">
    <source>
        <dbReference type="EMBL" id="ABO60596.1"/>
    </source>
</evidence>
<feature type="domain" description="Initiator Rep protein WH1" evidence="3">
    <location>
        <begin position="28"/>
        <end position="168"/>
    </location>
</feature>
<evidence type="ECO:0000256" key="2">
    <source>
        <dbReference type="SAM" id="MobiDB-lite"/>
    </source>
</evidence>
<dbReference type="Gene3D" id="1.10.10.10">
    <property type="entry name" value="Winged helix-like DNA-binding domain superfamily/Winged helix DNA-binding domain"/>
    <property type="match status" value="2"/>
</dbReference>
<gene>
    <name evidence="4" type="ordered locus">Bcep1808_7726</name>
</gene>
<dbReference type="GO" id="GO:0003887">
    <property type="term" value="F:DNA-directed DNA polymerase activity"/>
    <property type="evidence" value="ECO:0007669"/>
    <property type="project" value="InterPro"/>
</dbReference>
<dbReference type="InterPro" id="IPR036390">
    <property type="entry name" value="WH_DNA-bd_sf"/>
</dbReference>
<dbReference type="EMBL" id="CP000621">
    <property type="protein sequence ID" value="ABO60596.1"/>
    <property type="molecule type" value="Genomic_DNA"/>
</dbReference>
<accession>A4JWE3</accession>
<reference evidence="4 5" key="1">
    <citation type="submission" date="2007-03" db="EMBL/GenBank/DDBJ databases">
        <title>Complete sequence of plasmid pBVIE05 of Burkholderia vietnamiensis G4.</title>
        <authorList>
            <consortium name="US DOE Joint Genome Institute"/>
            <person name="Copeland A."/>
            <person name="Lucas S."/>
            <person name="Lapidus A."/>
            <person name="Barry K."/>
            <person name="Detter J.C."/>
            <person name="Glavina del Rio T."/>
            <person name="Hammon N."/>
            <person name="Israni S."/>
            <person name="Dalin E."/>
            <person name="Tice H."/>
            <person name="Pitluck S."/>
            <person name="Chain P."/>
            <person name="Malfatti S."/>
            <person name="Shin M."/>
            <person name="Vergez L."/>
            <person name="Schmutz J."/>
            <person name="Larimer F."/>
            <person name="Land M."/>
            <person name="Hauser L."/>
            <person name="Kyrpides N."/>
            <person name="Tiedje J."/>
            <person name="Richardson P."/>
        </authorList>
    </citation>
    <scope>NUCLEOTIDE SEQUENCE [LARGE SCALE GENOMIC DNA]</scope>
    <source>
        <strain evidence="5">G4 / LMG 22486</strain>
        <plasmid evidence="4 5">pBVIE05</plasmid>
    </source>
</reference>
<dbReference type="Pfam" id="PF21205">
    <property type="entry name" value="Rep3_C"/>
    <property type="match status" value="1"/>
</dbReference>
<organism evidence="4 5">
    <name type="scientific">Burkholderia vietnamiensis (strain G4 / LMG 22486)</name>
    <name type="common">Burkholderia cepacia (strain R1808)</name>
    <dbReference type="NCBI Taxonomy" id="269482"/>
    <lineage>
        <taxon>Bacteria</taxon>
        <taxon>Pseudomonadati</taxon>
        <taxon>Pseudomonadota</taxon>
        <taxon>Betaproteobacteria</taxon>
        <taxon>Burkholderiales</taxon>
        <taxon>Burkholderiaceae</taxon>
        <taxon>Burkholderia</taxon>
        <taxon>Burkholderia cepacia complex</taxon>
    </lineage>
</organism>
<feature type="compositionally biased region" description="Basic and acidic residues" evidence="2">
    <location>
        <begin position="325"/>
        <end position="350"/>
    </location>
</feature>
<dbReference type="InterPro" id="IPR036388">
    <property type="entry name" value="WH-like_DNA-bd_sf"/>
</dbReference>
<dbReference type="HOGENOM" id="CLU_051173_0_0_4"/>
<evidence type="ECO:0000256" key="1">
    <source>
        <dbReference type="ARBA" id="ARBA00038283"/>
    </source>
</evidence>
<dbReference type="KEGG" id="bvi:Bcep1808_7726"/>
<evidence type="ECO:0000259" key="3">
    <source>
        <dbReference type="Pfam" id="PF01051"/>
    </source>
</evidence>
<dbReference type="Pfam" id="PF01051">
    <property type="entry name" value="Rep3_N"/>
    <property type="match status" value="1"/>
</dbReference>